<evidence type="ECO:0000256" key="6">
    <source>
        <dbReference type="ARBA" id="ARBA00022786"/>
    </source>
</evidence>
<comment type="pathway">
    <text evidence="1">Protein modification; protein ubiquitination.</text>
</comment>
<keyword evidence="13" id="KW-1185">Reference proteome</keyword>
<evidence type="ECO:0000256" key="7">
    <source>
        <dbReference type="ARBA" id="ARBA00022833"/>
    </source>
</evidence>
<dbReference type="PROSITE" id="PS51873">
    <property type="entry name" value="TRIAD"/>
    <property type="match status" value="1"/>
</dbReference>
<dbReference type="InterPro" id="IPR047544">
    <property type="entry name" value="RING-HC_RBR_RNF216"/>
</dbReference>
<sequence length="609" mass="69425">MEHLAQLFPEHDAHVLKRHLDGASGILEAAINSLLDAPIESANIAIAQRNVEHAHYDQGSNRPIKRPRQNSVEYISSVNGADNNQVLDLTLDSTDDESDEVSETSQRLNHSHQQGDVAPNPLPSFADFHREQQRILEDNARRAAEIEEQKLLLVSNFVAIARDMFDNISEPYLVRLLEEKRSKITSDEELVDVCLEAIVALKGQYPKAKSERKRARQDDGEESDEEESSDLDELAQGMGSSVDVDACRSNSQKKRDYMDYGAKMRDVYETQCATQLYQDFPLVTATSIRACLKKYNFHYAPAFDHLNASWADHGTVTDGIKLSLMNKPRAKKPPIDPMKLDPEFRRELQWVKAKIEKELKQMQLAEDEERNLQYYKDRNELIECGCCYDEVPPNRMAQCEDGHLFCLECSKRGAEVELGYRRTVLKCMTGGCTAVFSDSEAVKFLSRPVFHGLLRARQQNELKMAGLDSLVECPFCSYAAVVENDMDKEFRCQAPKCLRISCRLCRAPTHIPLSCEGTPYCPLTEYQKELEKNNVLSAQHRVEEQMSQALIRECPKCKARFFKTEVCRLWENTIERNANEVKEAAQKTLLELQADRPELVSKVRLDIPK</sequence>
<feature type="region of interest" description="Disordered" evidence="9">
    <location>
        <begin position="209"/>
        <end position="246"/>
    </location>
</feature>
<feature type="compositionally biased region" description="Acidic residues" evidence="9">
    <location>
        <begin position="219"/>
        <end position="233"/>
    </location>
</feature>
<feature type="region of interest" description="Disordered" evidence="9">
    <location>
        <begin position="94"/>
        <end position="120"/>
    </location>
</feature>
<feature type="coiled-coil region" evidence="8">
    <location>
        <begin position="345"/>
        <end position="372"/>
    </location>
</feature>
<dbReference type="AlphaFoldDB" id="A0A9P6MTI3"/>
<accession>A0A9P6MTI3</accession>
<evidence type="ECO:0000259" key="10">
    <source>
        <dbReference type="PROSITE" id="PS51140"/>
    </source>
</evidence>
<keyword evidence="4" id="KW-0677">Repeat</keyword>
<dbReference type="PANTHER" id="PTHR22770:SF47">
    <property type="entry name" value="E3 UBIQUITIN-PROTEIN LIGASE RNF216"/>
    <property type="match status" value="1"/>
</dbReference>
<evidence type="ECO:0000256" key="5">
    <source>
        <dbReference type="ARBA" id="ARBA00022771"/>
    </source>
</evidence>
<dbReference type="CDD" id="cd14279">
    <property type="entry name" value="CUE"/>
    <property type="match status" value="1"/>
</dbReference>
<dbReference type="PROSITE" id="PS51140">
    <property type="entry name" value="CUE"/>
    <property type="match status" value="1"/>
</dbReference>
<keyword evidence="5" id="KW-0863">Zinc-finger</keyword>
<dbReference type="GO" id="GO:0016740">
    <property type="term" value="F:transferase activity"/>
    <property type="evidence" value="ECO:0007669"/>
    <property type="project" value="UniProtKB-KW"/>
</dbReference>
<dbReference type="InterPro" id="IPR003892">
    <property type="entry name" value="CUE"/>
</dbReference>
<keyword evidence="8" id="KW-0175">Coiled coil</keyword>
<evidence type="ECO:0000259" key="11">
    <source>
        <dbReference type="PROSITE" id="PS51873"/>
    </source>
</evidence>
<evidence type="ECO:0000256" key="3">
    <source>
        <dbReference type="ARBA" id="ARBA00022723"/>
    </source>
</evidence>
<evidence type="ECO:0000256" key="4">
    <source>
        <dbReference type="ARBA" id="ARBA00022737"/>
    </source>
</evidence>
<dbReference type="InterPro" id="IPR013083">
    <property type="entry name" value="Znf_RING/FYVE/PHD"/>
</dbReference>
<dbReference type="CDD" id="cd20339">
    <property type="entry name" value="BRcat_RBR_RNF216"/>
    <property type="match status" value="1"/>
</dbReference>
<feature type="domain" description="CUE" evidence="10">
    <location>
        <begin position="1"/>
        <end position="39"/>
    </location>
</feature>
<keyword evidence="6" id="KW-0833">Ubl conjugation pathway</keyword>
<keyword evidence="3" id="KW-0479">Metal-binding</keyword>
<feature type="domain" description="RING-type" evidence="11">
    <location>
        <begin position="380"/>
        <end position="609"/>
    </location>
</feature>
<evidence type="ECO:0000313" key="12">
    <source>
        <dbReference type="EMBL" id="KAG0012333.1"/>
    </source>
</evidence>
<dbReference type="GO" id="GO:0008270">
    <property type="term" value="F:zinc ion binding"/>
    <property type="evidence" value="ECO:0007669"/>
    <property type="project" value="UniProtKB-KW"/>
</dbReference>
<dbReference type="InterPro" id="IPR058758">
    <property type="entry name" value="UBA_RNF216"/>
</dbReference>
<dbReference type="InterPro" id="IPR047545">
    <property type="entry name" value="BRcat_RBR_RNF216"/>
</dbReference>
<dbReference type="Pfam" id="PF26112">
    <property type="entry name" value="UBA_RNF216"/>
    <property type="match status" value="1"/>
</dbReference>
<keyword evidence="2" id="KW-0808">Transferase</keyword>
<dbReference type="SUPFAM" id="SSF57850">
    <property type="entry name" value="RING/U-box"/>
    <property type="match status" value="1"/>
</dbReference>
<dbReference type="InterPro" id="IPR051628">
    <property type="entry name" value="LUBAC_E3_Ligases"/>
</dbReference>
<gene>
    <name evidence="12" type="ORF">BGZ80_000042</name>
</gene>
<dbReference type="CDD" id="cd16630">
    <property type="entry name" value="RING-HC_RBR_RNF216"/>
    <property type="match status" value="1"/>
</dbReference>
<evidence type="ECO:0000256" key="2">
    <source>
        <dbReference type="ARBA" id="ARBA00022679"/>
    </source>
</evidence>
<dbReference type="Pfam" id="PF26191">
    <property type="entry name" value="RING-HC_RBR_RNF216"/>
    <property type="match status" value="1"/>
</dbReference>
<dbReference type="Pfam" id="PF02845">
    <property type="entry name" value="CUE"/>
    <property type="match status" value="1"/>
</dbReference>
<protein>
    <recommendedName>
        <fullName evidence="14">Ring finger protein</fullName>
    </recommendedName>
</protein>
<proteinExistence type="predicted"/>
<dbReference type="EMBL" id="JAAAID010001000">
    <property type="protein sequence ID" value="KAG0012333.1"/>
    <property type="molecule type" value="Genomic_DNA"/>
</dbReference>
<evidence type="ECO:0000313" key="13">
    <source>
        <dbReference type="Proteomes" id="UP000703661"/>
    </source>
</evidence>
<dbReference type="GO" id="GO:0043130">
    <property type="term" value="F:ubiquitin binding"/>
    <property type="evidence" value="ECO:0007669"/>
    <property type="project" value="InterPro"/>
</dbReference>
<organism evidence="12 13">
    <name type="scientific">Entomortierella chlamydospora</name>
    <dbReference type="NCBI Taxonomy" id="101097"/>
    <lineage>
        <taxon>Eukaryota</taxon>
        <taxon>Fungi</taxon>
        <taxon>Fungi incertae sedis</taxon>
        <taxon>Mucoromycota</taxon>
        <taxon>Mortierellomycotina</taxon>
        <taxon>Mortierellomycetes</taxon>
        <taxon>Mortierellales</taxon>
        <taxon>Mortierellaceae</taxon>
        <taxon>Entomortierella</taxon>
    </lineage>
</organism>
<dbReference type="Proteomes" id="UP000703661">
    <property type="component" value="Unassembled WGS sequence"/>
</dbReference>
<dbReference type="InterPro" id="IPR044066">
    <property type="entry name" value="TRIAD_supradom"/>
</dbReference>
<evidence type="ECO:0000256" key="8">
    <source>
        <dbReference type="SAM" id="Coils"/>
    </source>
</evidence>
<evidence type="ECO:0000256" key="9">
    <source>
        <dbReference type="SAM" id="MobiDB-lite"/>
    </source>
</evidence>
<dbReference type="Gene3D" id="3.30.40.10">
    <property type="entry name" value="Zinc/RING finger domain, C3HC4 (zinc finger)"/>
    <property type="match status" value="1"/>
</dbReference>
<comment type="caution">
    <text evidence="12">The sequence shown here is derived from an EMBL/GenBank/DDBJ whole genome shotgun (WGS) entry which is preliminary data.</text>
</comment>
<evidence type="ECO:0000256" key="1">
    <source>
        <dbReference type="ARBA" id="ARBA00004906"/>
    </source>
</evidence>
<dbReference type="PANTHER" id="PTHR22770">
    <property type="entry name" value="UBIQUITIN CONJUGATING ENZYME 7 INTERACTING PROTEIN-RELATED"/>
    <property type="match status" value="1"/>
</dbReference>
<name>A0A9P6MTI3_9FUNG</name>
<keyword evidence="7" id="KW-0862">Zinc</keyword>
<evidence type="ECO:0008006" key="14">
    <source>
        <dbReference type="Google" id="ProtNLM"/>
    </source>
</evidence>
<reference evidence="12" key="1">
    <citation type="journal article" date="2020" name="Fungal Divers.">
        <title>Resolving the Mortierellaceae phylogeny through synthesis of multi-gene phylogenetics and phylogenomics.</title>
        <authorList>
            <person name="Vandepol N."/>
            <person name="Liber J."/>
            <person name="Desiro A."/>
            <person name="Na H."/>
            <person name="Kennedy M."/>
            <person name="Barry K."/>
            <person name="Grigoriev I.V."/>
            <person name="Miller A.N."/>
            <person name="O'Donnell K."/>
            <person name="Stajich J.E."/>
            <person name="Bonito G."/>
        </authorList>
    </citation>
    <scope>NUCLEOTIDE SEQUENCE</scope>
    <source>
        <strain evidence="12">NRRL 2769</strain>
    </source>
</reference>